<dbReference type="GO" id="GO:0110153">
    <property type="term" value="F:RNA NAD-cap (NMN-forming) hydrolase activity"/>
    <property type="evidence" value="ECO:0007669"/>
    <property type="project" value="RHEA"/>
</dbReference>
<name>D6Z9X5_SEGRD</name>
<dbReference type="InterPro" id="IPR050241">
    <property type="entry name" value="NAD-cap_RNA_hydrolase_NudC"/>
</dbReference>
<evidence type="ECO:0000256" key="7">
    <source>
        <dbReference type="ARBA" id="ARBA00022842"/>
    </source>
</evidence>
<dbReference type="KEGG" id="srt:Srot_2193"/>
<comment type="catalytic activity">
    <reaction evidence="9">
        <text>a 5'-end NAD(+)-phospho-ribonucleoside in mRNA + H2O = a 5'-end phospho-adenosine-phospho-ribonucleoside in mRNA + beta-nicotinamide D-ribonucleotide + 2 H(+)</text>
        <dbReference type="Rhea" id="RHEA:60876"/>
        <dbReference type="Rhea" id="RHEA-COMP:15698"/>
        <dbReference type="Rhea" id="RHEA-COMP:15719"/>
        <dbReference type="ChEBI" id="CHEBI:14649"/>
        <dbReference type="ChEBI" id="CHEBI:15377"/>
        <dbReference type="ChEBI" id="CHEBI:15378"/>
        <dbReference type="ChEBI" id="CHEBI:144029"/>
        <dbReference type="ChEBI" id="CHEBI:144051"/>
    </reaction>
    <physiologicalReaction direction="left-to-right" evidence="9">
        <dbReference type="Rhea" id="RHEA:60877"/>
    </physiologicalReaction>
</comment>
<dbReference type="GO" id="GO:0019677">
    <property type="term" value="P:NAD+ catabolic process"/>
    <property type="evidence" value="ECO:0007669"/>
    <property type="project" value="TreeGrafter"/>
</dbReference>
<evidence type="ECO:0000256" key="9">
    <source>
        <dbReference type="ARBA" id="ARBA00023679"/>
    </source>
</evidence>
<organism evidence="11 12">
    <name type="scientific">Segniliparus rotundus (strain ATCC BAA-972 / CDC 1076 / CIP 108378 / DSM 44985 / JCM 13578)</name>
    <dbReference type="NCBI Taxonomy" id="640132"/>
    <lineage>
        <taxon>Bacteria</taxon>
        <taxon>Bacillati</taxon>
        <taxon>Actinomycetota</taxon>
        <taxon>Actinomycetes</taxon>
        <taxon>Mycobacteriales</taxon>
        <taxon>Segniliparaceae</taxon>
        <taxon>Segniliparus</taxon>
    </lineage>
</organism>
<dbReference type="Gene3D" id="3.90.79.20">
    <property type="match status" value="1"/>
</dbReference>
<dbReference type="PANTHER" id="PTHR42904:SF6">
    <property type="entry name" value="NAD-CAPPED RNA HYDROLASE NUDT12"/>
    <property type="match status" value="1"/>
</dbReference>
<dbReference type="GO" id="GO:0006742">
    <property type="term" value="P:NADP+ catabolic process"/>
    <property type="evidence" value="ECO:0007669"/>
    <property type="project" value="TreeGrafter"/>
</dbReference>
<dbReference type="PROSITE" id="PS51462">
    <property type="entry name" value="NUDIX"/>
    <property type="match status" value="1"/>
</dbReference>
<dbReference type="NCBIfam" id="NF001299">
    <property type="entry name" value="PRK00241.1"/>
    <property type="match status" value="1"/>
</dbReference>
<dbReference type="Proteomes" id="UP000002247">
    <property type="component" value="Chromosome"/>
</dbReference>
<comment type="cofactor">
    <cofactor evidence="1">
        <name>Mg(2+)</name>
        <dbReference type="ChEBI" id="CHEBI:18420"/>
    </cofactor>
</comment>
<dbReference type="PANTHER" id="PTHR42904">
    <property type="entry name" value="NUDIX HYDROLASE, NUDC SUBFAMILY"/>
    <property type="match status" value="1"/>
</dbReference>
<gene>
    <name evidence="11" type="ordered locus">Srot_2193</name>
</gene>
<dbReference type="InterPro" id="IPR020084">
    <property type="entry name" value="NUDIX_hydrolase_CS"/>
</dbReference>
<dbReference type="HOGENOM" id="CLU_037162_0_4_11"/>
<evidence type="ECO:0000256" key="1">
    <source>
        <dbReference type="ARBA" id="ARBA00001946"/>
    </source>
</evidence>
<dbReference type="AlphaFoldDB" id="D6Z9X5"/>
<keyword evidence="8" id="KW-0520">NAD</keyword>
<dbReference type="Pfam" id="PF09296">
    <property type="entry name" value="NUDIX-like"/>
    <property type="match status" value="1"/>
</dbReference>
<keyword evidence="6 11" id="KW-0378">Hydrolase</keyword>
<dbReference type="PROSITE" id="PS00893">
    <property type="entry name" value="NUDIX_BOX"/>
    <property type="match status" value="1"/>
</dbReference>
<dbReference type="RefSeq" id="WP_013139095.1">
    <property type="nucleotide sequence ID" value="NC_014168.1"/>
</dbReference>
<comment type="cofactor">
    <cofactor evidence="2">
        <name>Zn(2+)</name>
        <dbReference type="ChEBI" id="CHEBI:29105"/>
    </cofactor>
</comment>
<protein>
    <recommendedName>
        <fullName evidence="4">NAD(+) diphosphatase</fullName>
        <ecNumber evidence="4">3.6.1.22</ecNumber>
    </recommendedName>
</protein>
<feature type="domain" description="Nudix hydrolase" evidence="10">
    <location>
        <begin position="164"/>
        <end position="290"/>
    </location>
</feature>
<dbReference type="GO" id="GO:0046872">
    <property type="term" value="F:metal ion binding"/>
    <property type="evidence" value="ECO:0007669"/>
    <property type="project" value="UniProtKB-KW"/>
</dbReference>
<dbReference type="InterPro" id="IPR015375">
    <property type="entry name" value="NADH_PPase-like_N"/>
</dbReference>
<evidence type="ECO:0000313" key="12">
    <source>
        <dbReference type="Proteomes" id="UP000002247"/>
    </source>
</evidence>
<proteinExistence type="inferred from homology"/>
<keyword evidence="5" id="KW-0479">Metal-binding</keyword>
<dbReference type="OrthoDB" id="9791656at2"/>
<keyword evidence="7" id="KW-0460">Magnesium</keyword>
<evidence type="ECO:0000259" key="10">
    <source>
        <dbReference type="PROSITE" id="PS51462"/>
    </source>
</evidence>
<dbReference type="CDD" id="cd03429">
    <property type="entry name" value="NUDIX_NADH_pyrophosphatase_Nudt13"/>
    <property type="match status" value="1"/>
</dbReference>
<dbReference type="EMBL" id="CP001958">
    <property type="protein sequence ID" value="ADG98645.1"/>
    <property type="molecule type" value="Genomic_DNA"/>
</dbReference>
<dbReference type="InterPro" id="IPR000086">
    <property type="entry name" value="NUDIX_hydrolase_dom"/>
</dbReference>
<evidence type="ECO:0000313" key="11">
    <source>
        <dbReference type="EMBL" id="ADG98645.1"/>
    </source>
</evidence>
<evidence type="ECO:0000256" key="8">
    <source>
        <dbReference type="ARBA" id="ARBA00023027"/>
    </source>
</evidence>
<dbReference type="Gene3D" id="3.90.79.10">
    <property type="entry name" value="Nucleoside Triphosphate Pyrophosphohydrolase"/>
    <property type="match status" value="1"/>
</dbReference>
<dbReference type="InterPro" id="IPR015797">
    <property type="entry name" value="NUDIX_hydrolase-like_dom_sf"/>
</dbReference>
<dbReference type="eggNOG" id="COG2816">
    <property type="taxonomic scope" value="Bacteria"/>
</dbReference>
<dbReference type="GO" id="GO:0035529">
    <property type="term" value="F:NADH pyrophosphatase activity"/>
    <property type="evidence" value="ECO:0007669"/>
    <property type="project" value="TreeGrafter"/>
</dbReference>
<comment type="similarity">
    <text evidence="3">Belongs to the Nudix hydrolase family. NudC subfamily.</text>
</comment>
<evidence type="ECO:0000256" key="3">
    <source>
        <dbReference type="ARBA" id="ARBA00009595"/>
    </source>
</evidence>
<dbReference type="SUPFAM" id="SSF55811">
    <property type="entry name" value="Nudix"/>
    <property type="match status" value="1"/>
</dbReference>
<reference evidence="11 12" key="1">
    <citation type="journal article" date="2010" name="Stand. Genomic Sci.">
        <title>Complete genome sequence of Segniliparus rotundus type strain (CDC 1076).</title>
        <authorList>
            <person name="Sikorski J."/>
            <person name="Lapidus A."/>
            <person name="Copeland A."/>
            <person name="Misra M."/>
            <person name="Glavina Del Rio T."/>
            <person name="Nolan M."/>
            <person name="Lucas S."/>
            <person name="Chen F."/>
            <person name="Tice H."/>
            <person name="Cheng J.F."/>
            <person name="Jando M."/>
            <person name="Schneider S."/>
            <person name="Bruce D."/>
            <person name="Goodwin L."/>
            <person name="Pitluck S."/>
            <person name="Liolios K."/>
            <person name="Mikhailova N."/>
            <person name="Pati A."/>
            <person name="Ivanova N."/>
            <person name="Mavromatis K."/>
            <person name="Chen A."/>
            <person name="Palaniappan K."/>
            <person name="Chertkov O."/>
            <person name="Land M."/>
            <person name="Hauser L."/>
            <person name="Chang Y.J."/>
            <person name="Jeffries C.D."/>
            <person name="Brettin T."/>
            <person name="Detter J.C."/>
            <person name="Han C."/>
            <person name="Rohde M."/>
            <person name="Goker M."/>
            <person name="Bristow J."/>
            <person name="Eisen J.A."/>
            <person name="Markowitz V."/>
            <person name="Hugenholtz P."/>
            <person name="Kyrpides N.C."/>
            <person name="Klenk H.P."/>
        </authorList>
    </citation>
    <scope>NUCLEOTIDE SEQUENCE [LARGE SCALE GENOMIC DNA]</scope>
    <source>
        <strain evidence="12">ATCC BAA-972 / CDC 1076 / CIP 108378 / DSM 44985 / JCM 13578</strain>
    </source>
</reference>
<accession>D6Z9X5</accession>
<evidence type="ECO:0000256" key="4">
    <source>
        <dbReference type="ARBA" id="ARBA00012381"/>
    </source>
</evidence>
<dbReference type="InterPro" id="IPR049734">
    <property type="entry name" value="NudC-like_C"/>
</dbReference>
<dbReference type="EC" id="3.6.1.22" evidence="4"/>
<keyword evidence="12" id="KW-1185">Reference proteome</keyword>
<evidence type="ECO:0000256" key="6">
    <source>
        <dbReference type="ARBA" id="ARBA00022801"/>
    </source>
</evidence>
<dbReference type="STRING" id="640132.Srot_2193"/>
<dbReference type="GO" id="GO:0005829">
    <property type="term" value="C:cytosol"/>
    <property type="evidence" value="ECO:0007669"/>
    <property type="project" value="TreeGrafter"/>
</dbReference>
<evidence type="ECO:0000256" key="5">
    <source>
        <dbReference type="ARBA" id="ARBA00022723"/>
    </source>
</evidence>
<evidence type="ECO:0000256" key="2">
    <source>
        <dbReference type="ARBA" id="ARBA00001947"/>
    </source>
</evidence>
<sequence>MGFSLTQQPLLSRAPVCRDERLRADTAALAEGWRTARVLLVTRRGQFLAQAGRLILSPALELAPQPPVEGAVFLGEHRLGEHRLGERGGSHVWAVQVPELDGELLDLRFAGHQLSAEDASLAATAVAMLSWQGRSRFAPWSGEPMALVKGGWVRVAADGKEEFPRTDPAVICLVHDGADQVLLARQPIWPQRWFSVLAGFCEPGESLEQCVKREIAEEVGVDVSAIGYLGSQPWPFPRSLMLGFHAQGDPAQPVVPADGEIEEARWFHVDEVADALQRGLDWGAGPPVPSPQGEPEAELFLPGSISIARQMIESWAASRLSRASR</sequence>
<dbReference type="Pfam" id="PF00293">
    <property type="entry name" value="NUDIX"/>
    <property type="match status" value="1"/>
</dbReference>